<dbReference type="Proteomes" id="UP000199701">
    <property type="component" value="Unassembled WGS sequence"/>
</dbReference>
<dbReference type="GO" id="GO:0005829">
    <property type="term" value="C:cytosol"/>
    <property type="evidence" value="ECO:0007669"/>
    <property type="project" value="UniProtKB-SubCell"/>
</dbReference>
<dbReference type="SUPFAM" id="SSF101116">
    <property type="entry name" value="Flagellar export chaperone FliS"/>
    <property type="match status" value="1"/>
</dbReference>
<evidence type="ECO:0000256" key="3">
    <source>
        <dbReference type="ARBA" id="ARBA00022490"/>
    </source>
</evidence>
<evidence type="ECO:0000256" key="2">
    <source>
        <dbReference type="ARBA" id="ARBA00008787"/>
    </source>
</evidence>
<name>A0A1I0QSE8_9FIRM</name>
<dbReference type="AlphaFoldDB" id="A0A1I0QSE8"/>
<protein>
    <submittedName>
        <fullName evidence="6">Flagellar protein FliS</fullName>
    </submittedName>
</protein>
<keyword evidence="3" id="KW-0963">Cytoplasm</keyword>
<sequence>MTKEEINGYSYRVTQASRTELLVIMYDVTLNYISDSISYFENENVERFREDIKKAQRVINQLTSALDQTYEISLELMRLYIYMNNVLVRSSIRKEVEELKVVVGMIQKLRSAFEKVSEQDKSGPIMINTQQVYAGLTYSNDGLNEYHDQTTKRGFTV</sequence>
<dbReference type="Pfam" id="PF02561">
    <property type="entry name" value="FliS"/>
    <property type="match status" value="1"/>
</dbReference>
<evidence type="ECO:0000256" key="5">
    <source>
        <dbReference type="ARBA" id="ARBA00023186"/>
    </source>
</evidence>
<evidence type="ECO:0000313" key="6">
    <source>
        <dbReference type="EMBL" id="SEW30309.1"/>
    </source>
</evidence>
<dbReference type="GO" id="GO:0071973">
    <property type="term" value="P:bacterial-type flagellum-dependent cell motility"/>
    <property type="evidence" value="ECO:0007669"/>
    <property type="project" value="TreeGrafter"/>
</dbReference>
<dbReference type="NCBIfam" id="TIGR00208">
    <property type="entry name" value="fliS"/>
    <property type="match status" value="1"/>
</dbReference>
<dbReference type="CDD" id="cd16098">
    <property type="entry name" value="FliS"/>
    <property type="match status" value="1"/>
</dbReference>
<keyword evidence="4" id="KW-1005">Bacterial flagellum biogenesis</keyword>
<dbReference type="PANTHER" id="PTHR34773:SF1">
    <property type="entry name" value="FLAGELLAR SECRETION CHAPERONE FLIS"/>
    <property type="match status" value="1"/>
</dbReference>
<dbReference type="OrthoDB" id="1767099at2"/>
<dbReference type="EMBL" id="FOJI01000009">
    <property type="protein sequence ID" value="SEW30309.1"/>
    <property type="molecule type" value="Genomic_DNA"/>
</dbReference>
<evidence type="ECO:0000256" key="4">
    <source>
        <dbReference type="ARBA" id="ARBA00022795"/>
    </source>
</evidence>
<dbReference type="Gene3D" id="1.20.120.340">
    <property type="entry name" value="Flagellar protein FliS"/>
    <property type="match status" value="1"/>
</dbReference>
<keyword evidence="5" id="KW-0143">Chaperone</keyword>
<reference evidence="6 7" key="1">
    <citation type="submission" date="2016-10" db="EMBL/GenBank/DDBJ databases">
        <authorList>
            <person name="de Groot N.N."/>
        </authorList>
    </citation>
    <scope>NUCLEOTIDE SEQUENCE [LARGE SCALE GENOMIC DNA]</scope>
    <source>
        <strain evidence="6 7">DSM 9179</strain>
    </source>
</reference>
<comment type="subcellular location">
    <subcellularLocation>
        <location evidence="1">Cytoplasm</location>
        <location evidence="1">Cytosol</location>
    </subcellularLocation>
</comment>
<dbReference type="InterPro" id="IPR003713">
    <property type="entry name" value="FliS"/>
</dbReference>
<dbReference type="STRING" id="99656.SAMN05421659_10942"/>
<keyword evidence="6" id="KW-0966">Cell projection</keyword>
<dbReference type="GO" id="GO:0044780">
    <property type="term" value="P:bacterial-type flagellum assembly"/>
    <property type="evidence" value="ECO:0007669"/>
    <property type="project" value="InterPro"/>
</dbReference>
<accession>A0A1I0QSE8</accession>
<keyword evidence="6" id="KW-0969">Cilium</keyword>
<dbReference type="InterPro" id="IPR036584">
    <property type="entry name" value="FliS_sf"/>
</dbReference>
<keyword evidence="7" id="KW-1185">Reference proteome</keyword>
<dbReference type="PANTHER" id="PTHR34773">
    <property type="entry name" value="FLAGELLAR SECRETION CHAPERONE FLIS"/>
    <property type="match status" value="1"/>
</dbReference>
<gene>
    <name evidence="6" type="ORF">SAMN05421659_10942</name>
</gene>
<proteinExistence type="inferred from homology"/>
<dbReference type="RefSeq" id="WP_092454344.1">
    <property type="nucleotide sequence ID" value="NZ_FOJI01000009.1"/>
</dbReference>
<comment type="similarity">
    <text evidence="2">Belongs to the FliS family.</text>
</comment>
<keyword evidence="6" id="KW-0282">Flagellum</keyword>
<organism evidence="6 7">
    <name type="scientific">[Clostridium] fimetarium</name>
    <dbReference type="NCBI Taxonomy" id="99656"/>
    <lineage>
        <taxon>Bacteria</taxon>
        <taxon>Bacillati</taxon>
        <taxon>Bacillota</taxon>
        <taxon>Clostridia</taxon>
        <taxon>Lachnospirales</taxon>
        <taxon>Lachnospiraceae</taxon>
    </lineage>
</organism>
<evidence type="ECO:0000256" key="1">
    <source>
        <dbReference type="ARBA" id="ARBA00004514"/>
    </source>
</evidence>
<evidence type="ECO:0000313" key="7">
    <source>
        <dbReference type="Proteomes" id="UP000199701"/>
    </source>
</evidence>